<evidence type="ECO:0000256" key="1">
    <source>
        <dbReference type="ARBA" id="ARBA00007637"/>
    </source>
</evidence>
<evidence type="ECO:0000313" key="3">
    <source>
        <dbReference type="EMBL" id="BBB91643.1"/>
    </source>
</evidence>
<dbReference type="EMBL" id="AP018449">
    <property type="protein sequence ID" value="BBB91643.1"/>
    <property type="molecule type" value="Genomic_DNA"/>
</dbReference>
<keyword evidence="3" id="KW-0560">Oxidoreductase</keyword>
<dbReference type="RefSeq" id="WP_126308634.1">
    <property type="nucleotide sequence ID" value="NZ_AP018449.1"/>
</dbReference>
<accession>A0A348AKP5</accession>
<dbReference type="EC" id="1.1.1.281" evidence="3"/>
<name>A0A348AKP5_9FIRM</name>
<dbReference type="Gene3D" id="3.40.50.720">
    <property type="entry name" value="NAD(P)-binding Rossmann-like Domain"/>
    <property type="match status" value="1"/>
</dbReference>
<dbReference type="OrthoDB" id="9789543at2"/>
<evidence type="ECO:0000313" key="4">
    <source>
        <dbReference type="Proteomes" id="UP000276437"/>
    </source>
</evidence>
<evidence type="ECO:0000259" key="2">
    <source>
        <dbReference type="Pfam" id="PF01370"/>
    </source>
</evidence>
<dbReference type="InterPro" id="IPR001509">
    <property type="entry name" value="Epimerase_deHydtase"/>
</dbReference>
<gene>
    <name evidence="3" type="primary">rmd</name>
    <name evidence="3" type="ORF">MAMMFC1_02327</name>
</gene>
<dbReference type="AlphaFoldDB" id="A0A348AKP5"/>
<reference evidence="3 4" key="1">
    <citation type="journal article" date="2018" name="Int. J. Syst. Evol. Microbiol.">
        <title>Methylomusa anaerophila gen. nov., sp. nov., an anaerobic methanol-utilizing bacterium isolated from a microbial fuel cell.</title>
        <authorList>
            <person name="Amano N."/>
            <person name="Yamamuro A."/>
            <person name="Miyahara M."/>
            <person name="Kouzuma A."/>
            <person name="Abe T."/>
            <person name="Watanabe K."/>
        </authorList>
    </citation>
    <scope>NUCLEOTIDE SEQUENCE [LARGE SCALE GENOMIC DNA]</scope>
    <source>
        <strain evidence="3 4">MMFC1</strain>
    </source>
</reference>
<feature type="domain" description="NAD-dependent epimerase/dehydratase" evidence="2">
    <location>
        <begin position="5"/>
        <end position="236"/>
    </location>
</feature>
<dbReference type="GO" id="GO:0033705">
    <property type="term" value="F:GDP-4-dehydro-6-deoxy-D-mannose reductase activity"/>
    <property type="evidence" value="ECO:0007669"/>
    <property type="project" value="UniProtKB-EC"/>
</dbReference>
<organism evidence="3 4">
    <name type="scientific">Methylomusa anaerophila</name>
    <dbReference type="NCBI Taxonomy" id="1930071"/>
    <lineage>
        <taxon>Bacteria</taxon>
        <taxon>Bacillati</taxon>
        <taxon>Bacillota</taxon>
        <taxon>Negativicutes</taxon>
        <taxon>Selenomonadales</taxon>
        <taxon>Sporomusaceae</taxon>
        <taxon>Methylomusa</taxon>
    </lineage>
</organism>
<dbReference type="KEGG" id="mana:MAMMFC1_02327"/>
<dbReference type="InterPro" id="IPR036291">
    <property type="entry name" value="NAD(P)-bd_dom_sf"/>
</dbReference>
<sequence length="309" mass="33139">MKKRVLVTGAGGFLGRYICRYFLRQGWTVAGAGRGKSLDLGGREREMAAYWSTTLPDPRFAGLVADFRPDVLVHCAGAASVVGSVASPYEDFGASAGICAFTLETLRQQAPACQFILLSSASIYGNPSSLPVAETAPRRPLSPYGYHKAICELLVEEYAAVYGLPAAVLRIFSAYGEGLRRQVVFDLCRKFSQPGSRSVTLYGTGRETRDFIHGEDVAAAVGCIVAAGAGGVYNIASGCQTAIGDLAAMVREYLGSDKAIGYTGAVRRGEPLCWQADTARARSMGFTPAVGLADGVRRYCDWFRRQEQL</sequence>
<dbReference type="SUPFAM" id="SSF51735">
    <property type="entry name" value="NAD(P)-binding Rossmann-fold domains"/>
    <property type="match status" value="1"/>
</dbReference>
<keyword evidence="4" id="KW-1185">Reference proteome</keyword>
<dbReference type="Pfam" id="PF01370">
    <property type="entry name" value="Epimerase"/>
    <property type="match status" value="1"/>
</dbReference>
<comment type="similarity">
    <text evidence="1">Belongs to the NAD(P)-dependent epimerase/dehydratase family.</text>
</comment>
<dbReference type="Proteomes" id="UP000276437">
    <property type="component" value="Chromosome"/>
</dbReference>
<protein>
    <submittedName>
        <fullName evidence="3">GDP-6-deoxy-D-mannose reductase</fullName>
        <ecNumber evidence="3">1.1.1.281</ecNumber>
    </submittedName>
</protein>
<dbReference type="PANTHER" id="PTHR43000">
    <property type="entry name" value="DTDP-D-GLUCOSE 4,6-DEHYDRATASE-RELATED"/>
    <property type="match status" value="1"/>
</dbReference>
<proteinExistence type="inferred from homology"/>